<comment type="subcellular location">
    <subcellularLocation>
        <location evidence="1">Membrane</location>
        <topology evidence="1">Multi-pass membrane protein</topology>
    </subcellularLocation>
</comment>
<feature type="domain" description="Glycosyltransferase 2-like" evidence="8">
    <location>
        <begin position="38"/>
        <end position="208"/>
    </location>
</feature>
<name>A0ABT3W673_9PROT</name>
<evidence type="ECO:0000256" key="1">
    <source>
        <dbReference type="ARBA" id="ARBA00004141"/>
    </source>
</evidence>
<dbReference type="InterPro" id="IPR050256">
    <property type="entry name" value="Glycosyltransferase_2"/>
</dbReference>
<keyword evidence="2" id="KW-0328">Glycosyltransferase</keyword>
<evidence type="ECO:0000256" key="3">
    <source>
        <dbReference type="ARBA" id="ARBA00022679"/>
    </source>
</evidence>
<dbReference type="Gene3D" id="3.90.550.10">
    <property type="entry name" value="Spore Coat Polysaccharide Biosynthesis Protein SpsA, Chain A"/>
    <property type="match status" value="1"/>
</dbReference>
<evidence type="ECO:0000256" key="5">
    <source>
        <dbReference type="ARBA" id="ARBA00022989"/>
    </source>
</evidence>
<comment type="caution">
    <text evidence="9">The sequence shown here is derived from an EMBL/GenBank/DDBJ whole genome shotgun (WGS) entry which is preliminary data.</text>
</comment>
<accession>A0ABT3W673</accession>
<dbReference type="PANTHER" id="PTHR48090:SF1">
    <property type="entry name" value="PROPHAGE BACTOPRENOL GLUCOSYL TRANSFERASE HOMOLOG"/>
    <property type="match status" value="1"/>
</dbReference>
<dbReference type="PANTHER" id="PTHR48090">
    <property type="entry name" value="UNDECAPRENYL-PHOSPHATE 4-DEOXY-4-FORMAMIDO-L-ARABINOSE TRANSFERASE-RELATED"/>
    <property type="match status" value="1"/>
</dbReference>
<dbReference type="EMBL" id="JANIDW010000002">
    <property type="protein sequence ID" value="MCX5614572.1"/>
    <property type="molecule type" value="Genomic_DNA"/>
</dbReference>
<dbReference type="RefSeq" id="WP_266106669.1">
    <property type="nucleotide sequence ID" value="NZ_JANIDW010000002.1"/>
</dbReference>
<evidence type="ECO:0000256" key="4">
    <source>
        <dbReference type="ARBA" id="ARBA00022692"/>
    </source>
</evidence>
<dbReference type="CDD" id="cd04187">
    <property type="entry name" value="DPM1_like_bac"/>
    <property type="match status" value="1"/>
</dbReference>
<feature type="transmembrane region" description="Helical" evidence="7">
    <location>
        <begin position="303"/>
        <end position="326"/>
    </location>
</feature>
<evidence type="ECO:0000259" key="8">
    <source>
        <dbReference type="Pfam" id="PF00535"/>
    </source>
</evidence>
<dbReference type="Pfam" id="PF00535">
    <property type="entry name" value="Glycos_transf_2"/>
    <property type="match status" value="1"/>
</dbReference>
<keyword evidence="4 7" id="KW-0812">Transmembrane</keyword>
<evidence type="ECO:0000256" key="7">
    <source>
        <dbReference type="SAM" id="Phobius"/>
    </source>
</evidence>
<dbReference type="PROSITE" id="PS51257">
    <property type="entry name" value="PROKAR_LIPOPROTEIN"/>
    <property type="match status" value="1"/>
</dbReference>
<reference evidence="9 10" key="1">
    <citation type="submission" date="2022-07" db="EMBL/GenBank/DDBJ databases">
        <title>Bombella genomes.</title>
        <authorList>
            <person name="Harer L."/>
            <person name="Styblova S."/>
            <person name="Ehrmann M."/>
        </authorList>
    </citation>
    <scope>NUCLEOTIDE SEQUENCE [LARGE SCALE GENOMIC DNA]</scope>
    <source>
        <strain evidence="9 10">TMW 2.2558</strain>
    </source>
</reference>
<sequence>MVKGSYTIEIGYASIIASSCKGFYTMKMMNRAAPRLVIVIPCYNEAEVFSECLRQLEALLQETQNAGVIRSDSSLLFVDDGSIDTTWEKIEAAAMHYSFVQGVKLSRNVGHQAALLTGLSYAQKSGADAIVSIDADLQDDITAIPKMVAAYQEGYDVIYGVRSSRERDTWFKRISAEGFYKLMALMGVEQVFNHADFRLMSQRALQNLLEYKESNAYLRGLVPLVGFPSTKIYYSRGSRFAGDSKYPLKKMISLAIEGITSMTISPLRIISGGGILISLISVLLIFYIFFLKMMGHTVEGWSSVMLAIFFMGGIQMLSLGVLGEYIGKIYLEVKNRPISHVEKIVK</sequence>
<dbReference type="SUPFAM" id="SSF53448">
    <property type="entry name" value="Nucleotide-diphospho-sugar transferases"/>
    <property type="match status" value="1"/>
</dbReference>
<evidence type="ECO:0000313" key="10">
    <source>
        <dbReference type="Proteomes" id="UP001165648"/>
    </source>
</evidence>
<gene>
    <name evidence="9" type="ORF">NQF64_04860</name>
</gene>
<dbReference type="InterPro" id="IPR001173">
    <property type="entry name" value="Glyco_trans_2-like"/>
</dbReference>
<evidence type="ECO:0000256" key="2">
    <source>
        <dbReference type="ARBA" id="ARBA00022676"/>
    </source>
</evidence>
<keyword evidence="5 7" id="KW-1133">Transmembrane helix</keyword>
<organism evidence="9 10">
    <name type="scientific">Bombella saccharophila</name>
    <dbReference type="NCBI Taxonomy" id="2967338"/>
    <lineage>
        <taxon>Bacteria</taxon>
        <taxon>Pseudomonadati</taxon>
        <taxon>Pseudomonadota</taxon>
        <taxon>Alphaproteobacteria</taxon>
        <taxon>Acetobacterales</taxon>
        <taxon>Acetobacteraceae</taxon>
        <taxon>Bombella</taxon>
    </lineage>
</organism>
<protein>
    <submittedName>
        <fullName evidence="9">Glycosyltransferase family 2 protein</fullName>
    </submittedName>
</protein>
<dbReference type="Proteomes" id="UP001165648">
    <property type="component" value="Unassembled WGS sequence"/>
</dbReference>
<keyword evidence="6 7" id="KW-0472">Membrane</keyword>
<dbReference type="InterPro" id="IPR029044">
    <property type="entry name" value="Nucleotide-diphossugar_trans"/>
</dbReference>
<keyword evidence="10" id="KW-1185">Reference proteome</keyword>
<keyword evidence="3" id="KW-0808">Transferase</keyword>
<feature type="transmembrane region" description="Helical" evidence="7">
    <location>
        <begin position="269"/>
        <end position="291"/>
    </location>
</feature>
<proteinExistence type="predicted"/>
<evidence type="ECO:0000256" key="6">
    <source>
        <dbReference type="ARBA" id="ARBA00023136"/>
    </source>
</evidence>
<evidence type="ECO:0000313" key="9">
    <source>
        <dbReference type="EMBL" id="MCX5614572.1"/>
    </source>
</evidence>